<evidence type="ECO:0000313" key="3">
    <source>
        <dbReference type="Proteomes" id="UP000695022"/>
    </source>
</evidence>
<organism evidence="3 4">
    <name type="scientific">Priapulus caudatus</name>
    <name type="common">Priapulid worm</name>
    <dbReference type="NCBI Taxonomy" id="37621"/>
    <lineage>
        <taxon>Eukaryota</taxon>
        <taxon>Metazoa</taxon>
        <taxon>Ecdysozoa</taxon>
        <taxon>Scalidophora</taxon>
        <taxon>Priapulida</taxon>
        <taxon>Priapulimorpha</taxon>
        <taxon>Priapulimorphida</taxon>
        <taxon>Priapulidae</taxon>
        <taxon>Priapulus</taxon>
    </lineage>
</organism>
<dbReference type="InterPro" id="IPR054708">
    <property type="entry name" value="MTPAP-like_central"/>
</dbReference>
<proteinExistence type="predicted"/>
<sequence length="648" mass="72795">MAASIVKCMGRGTNSVKLRNLLGFNFCLSCRRSRNLYLSAALLKKSRLRVVRPSLASSSSSCIQTYDQIYRKRNEEAHRSVLVQVSSPADVASLHATCSSVGIINKSVLFPSSAGDRHYVLMEFDSRWSVSQLVKTGKHFTRSEVIPVRSRMFYYLPVNQTISKLSQNIDVESVLTEDQLQNKLIEATSISEQMQILYEGTRLTELGTRLRYFVASLLEDSLSGMFPNIKAEPFGSSFSGFGKRKCDLDMMLTFEDLTQNVRKAGPLLFLSKKCMQNDRLQTQRTLGTLGDVLQYLMPGCLNVHRILHARVPIVKFKHEILEIDCDLSMSTNRSGVDMTQLLYIFGEIDPQLRPLVFTIRTWARLNKITNPIPGRWVSNFALTLLAIFFMQKRNGTVLPSGEKVLQEVAKSRRTGANLNIVRKDCAMDNLGDLLHEFYSFYQNFPFDVSALSIINADTLKKPDFSPLHIENCIDADLNVTKNVSSEELDRMMSGIRSALWQLECGSERKSNKNWGILRLFELDNSTGASGVSSFQVKTLFAPKGQHAASNKGQLITEDGDQSSQQDIESDTVAVKHAEDRETQRVDPMQRHGETFATDACVGGDEVPIRASVDIGNMKSVVQPTADDLNSRVRVKQKRASSPWKKDLW</sequence>
<keyword evidence="3" id="KW-1185">Reference proteome</keyword>
<feature type="domain" description="Poly(A) RNA polymerase mitochondrial-like central palm" evidence="2">
    <location>
        <begin position="190"/>
        <end position="346"/>
    </location>
</feature>
<dbReference type="PANTHER" id="PTHR12271:SF133">
    <property type="entry name" value="POLY(A) RNA POLYMERASE, MITOCHONDRIAL"/>
    <property type="match status" value="1"/>
</dbReference>
<feature type="region of interest" description="Disordered" evidence="1">
    <location>
        <begin position="628"/>
        <end position="648"/>
    </location>
</feature>
<protein>
    <submittedName>
        <fullName evidence="4">Poly(A) RNA polymerase, mitochondrial-like isoform X1</fullName>
    </submittedName>
</protein>
<evidence type="ECO:0000313" key="4">
    <source>
        <dbReference type="RefSeq" id="XP_014666352.1"/>
    </source>
</evidence>
<name>A0ABM1E2D1_PRICU</name>
<gene>
    <name evidence="4" type="primary">LOC106808239</name>
</gene>
<dbReference type="Proteomes" id="UP000695022">
    <property type="component" value="Unplaced"/>
</dbReference>
<evidence type="ECO:0000259" key="2">
    <source>
        <dbReference type="Pfam" id="PF22600"/>
    </source>
</evidence>
<dbReference type="RefSeq" id="XP_014666352.1">
    <property type="nucleotide sequence ID" value="XM_014810866.1"/>
</dbReference>
<reference evidence="4" key="1">
    <citation type="submission" date="2025-08" db="UniProtKB">
        <authorList>
            <consortium name="RefSeq"/>
        </authorList>
    </citation>
    <scope>IDENTIFICATION</scope>
</reference>
<dbReference type="GeneID" id="106808239"/>
<evidence type="ECO:0000256" key="1">
    <source>
        <dbReference type="SAM" id="MobiDB-lite"/>
    </source>
</evidence>
<dbReference type="InterPro" id="IPR043519">
    <property type="entry name" value="NT_sf"/>
</dbReference>
<dbReference type="SUPFAM" id="SSF81631">
    <property type="entry name" value="PAP/OAS1 substrate-binding domain"/>
    <property type="match status" value="1"/>
</dbReference>
<dbReference type="CDD" id="cd05402">
    <property type="entry name" value="NT_PAP_TUTase"/>
    <property type="match status" value="1"/>
</dbReference>
<dbReference type="Gene3D" id="3.30.460.10">
    <property type="entry name" value="Beta Polymerase, domain 2"/>
    <property type="match status" value="1"/>
</dbReference>
<dbReference type="Pfam" id="PF22600">
    <property type="entry name" value="MTPAP-like_central"/>
    <property type="match status" value="1"/>
</dbReference>
<dbReference type="Gene3D" id="1.10.1410.10">
    <property type="match status" value="1"/>
</dbReference>
<dbReference type="PANTHER" id="PTHR12271">
    <property type="entry name" value="POLY A POLYMERASE CID PAP -RELATED"/>
    <property type="match status" value="1"/>
</dbReference>
<accession>A0ABM1E2D1</accession>
<dbReference type="SUPFAM" id="SSF81301">
    <property type="entry name" value="Nucleotidyltransferase"/>
    <property type="match status" value="1"/>
</dbReference>